<organism evidence="4 5">
    <name type="scientific">Candidatus Edwardsbacteria bacterium GWF2_54_11</name>
    <dbReference type="NCBI Taxonomy" id="1817851"/>
    <lineage>
        <taxon>Bacteria</taxon>
        <taxon>Candidatus Edwardsiibacteriota</taxon>
    </lineage>
</organism>
<feature type="domain" description="HD" evidence="2">
    <location>
        <begin position="50"/>
        <end position="172"/>
    </location>
</feature>
<feature type="domain" description="HD-GYP" evidence="3">
    <location>
        <begin position="28"/>
        <end position="223"/>
    </location>
</feature>
<evidence type="ECO:0000256" key="1">
    <source>
        <dbReference type="SAM" id="MobiDB-lite"/>
    </source>
</evidence>
<dbReference type="PANTHER" id="PTHR43155">
    <property type="entry name" value="CYCLIC DI-GMP PHOSPHODIESTERASE PA4108-RELATED"/>
    <property type="match status" value="1"/>
</dbReference>
<dbReference type="InterPro" id="IPR003607">
    <property type="entry name" value="HD/PDEase_dom"/>
</dbReference>
<dbReference type="SUPFAM" id="SSF109604">
    <property type="entry name" value="HD-domain/PDEase-like"/>
    <property type="match status" value="1"/>
</dbReference>
<feature type="region of interest" description="Disordered" evidence="1">
    <location>
        <begin position="229"/>
        <end position="265"/>
    </location>
</feature>
<dbReference type="AlphaFoldDB" id="A0A1F5R0T7"/>
<dbReference type="PANTHER" id="PTHR43155:SF2">
    <property type="entry name" value="CYCLIC DI-GMP PHOSPHODIESTERASE PA4108"/>
    <property type="match status" value="1"/>
</dbReference>
<name>A0A1F5R0T7_9BACT</name>
<gene>
    <name evidence="4" type="ORF">A2024_05080</name>
</gene>
<accession>A0A1F5R0T7</accession>
<dbReference type="InterPro" id="IPR006674">
    <property type="entry name" value="HD_domain"/>
</dbReference>
<feature type="compositionally biased region" description="Polar residues" evidence="1">
    <location>
        <begin position="236"/>
        <end position="249"/>
    </location>
</feature>
<dbReference type="EMBL" id="MFFM01000049">
    <property type="protein sequence ID" value="OGF08102.1"/>
    <property type="molecule type" value="Genomic_DNA"/>
</dbReference>
<dbReference type="PROSITE" id="PS51832">
    <property type="entry name" value="HD_GYP"/>
    <property type="match status" value="1"/>
</dbReference>
<dbReference type="CDD" id="cd00077">
    <property type="entry name" value="HDc"/>
    <property type="match status" value="1"/>
</dbReference>
<evidence type="ECO:0000259" key="2">
    <source>
        <dbReference type="PROSITE" id="PS51831"/>
    </source>
</evidence>
<dbReference type="InterPro" id="IPR037522">
    <property type="entry name" value="HD_GYP_dom"/>
</dbReference>
<evidence type="ECO:0000313" key="4">
    <source>
        <dbReference type="EMBL" id="OGF08102.1"/>
    </source>
</evidence>
<dbReference type="SMART" id="SM00471">
    <property type="entry name" value="HDc"/>
    <property type="match status" value="1"/>
</dbReference>
<evidence type="ECO:0000259" key="3">
    <source>
        <dbReference type="PROSITE" id="PS51832"/>
    </source>
</evidence>
<dbReference type="PROSITE" id="PS51831">
    <property type="entry name" value="HD"/>
    <property type="match status" value="1"/>
</dbReference>
<evidence type="ECO:0000313" key="5">
    <source>
        <dbReference type="Proteomes" id="UP000177230"/>
    </source>
</evidence>
<dbReference type="Pfam" id="PF13487">
    <property type="entry name" value="HD_5"/>
    <property type="match status" value="1"/>
</dbReference>
<dbReference type="Proteomes" id="UP000177230">
    <property type="component" value="Unassembled WGS sequence"/>
</dbReference>
<proteinExistence type="predicted"/>
<comment type="caution">
    <text evidence="4">The sequence shown here is derived from an EMBL/GenBank/DDBJ whole genome shotgun (WGS) entry which is preliminary data.</text>
</comment>
<reference evidence="4 5" key="1">
    <citation type="journal article" date="2016" name="Nat. Commun.">
        <title>Thousands of microbial genomes shed light on interconnected biogeochemical processes in an aquifer system.</title>
        <authorList>
            <person name="Anantharaman K."/>
            <person name="Brown C.T."/>
            <person name="Hug L.A."/>
            <person name="Sharon I."/>
            <person name="Castelle C.J."/>
            <person name="Probst A.J."/>
            <person name="Thomas B.C."/>
            <person name="Singh A."/>
            <person name="Wilkins M.J."/>
            <person name="Karaoz U."/>
            <person name="Brodie E.L."/>
            <person name="Williams K.H."/>
            <person name="Hubbard S.S."/>
            <person name="Banfield J.F."/>
        </authorList>
    </citation>
    <scope>NUCLEOTIDE SEQUENCE [LARGE SCALE GENOMIC DNA]</scope>
</reference>
<dbReference type="Gene3D" id="1.10.3210.10">
    <property type="entry name" value="Hypothetical protein af1432"/>
    <property type="match status" value="1"/>
</dbReference>
<sequence length="265" mass="29765">MLNKPYKQPDVNAIAQLLTKLDQILAGDPDKMIRQLRQLAKVVDRLVPYHDGHIIRVTFYSLAIGMRMGLPQEDLLTLEVAALLHDFGKLGVDEATLDKEEELSSDDLTEIHHHAERGYHIISGFSKLCTVADIIRDHHEKFDGSGYPNKKKGHDISRLARIIAVADAYDAMTADRPYRKGLPQKTAEAELLIHSGTQFDPEVVDFFVNHVQDKKPDIKISLLRKTFKIQRRKPRANSQNGPKANSRKTASPGGANKPQPSNLKK</sequence>
<protein>
    <submittedName>
        <fullName evidence="4">Uncharacterized protein</fullName>
    </submittedName>
</protein>